<name>A0A1I3N4Q7_9FLAO</name>
<dbReference type="Proteomes" id="UP000242560">
    <property type="component" value="Unassembled WGS sequence"/>
</dbReference>
<keyword evidence="2" id="KW-1185">Reference proteome</keyword>
<gene>
    <name evidence="1" type="ORF">SAMN05421638_1984</name>
</gene>
<dbReference type="InterPro" id="IPR009078">
    <property type="entry name" value="Ferritin-like_SF"/>
</dbReference>
<dbReference type="Gene3D" id="1.20.1260.10">
    <property type="match status" value="1"/>
</dbReference>
<accession>A0A1I3N4Q7</accession>
<dbReference type="InterPro" id="IPR047114">
    <property type="entry name" value="YciF"/>
</dbReference>
<dbReference type="InterPro" id="IPR010287">
    <property type="entry name" value="DUF892_YciF-like"/>
</dbReference>
<reference evidence="2" key="1">
    <citation type="submission" date="2016-10" db="EMBL/GenBank/DDBJ databases">
        <authorList>
            <person name="Varghese N."/>
            <person name="Submissions S."/>
        </authorList>
    </citation>
    <scope>NUCLEOTIDE SEQUENCE [LARGE SCALE GENOMIC DNA]</scope>
    <source>
        <strain evidence="2">DSM 22251</strain>
    </source>
</reference>
<sequence>MVNSRKALLMKKNNKRVAPVIKDMPLSSRSELEIFFLNSLQEMYDAENLIEEEYSKVENNISSSNLHGILTEHFGIHLKHLSRLRKIFEFKGDLPERKKCEAIDAILCEAVNHLAHFADDLQNWEVALVLVTQKLTYYKIATYGGLAHLAIILDYPKAATLLAVCVQEEEEFIANHLNGIFNAYLTSHIDVRKN</sequence>
<evidence type="ECO:0000313" key="2">
    <source>
        <dbReference type="Proteomes" id="UP000242560"/>
    </source>
</evidence>
<dbReference type="PANTHER" id="PTHR30565:SF9">
    <property type="entry name" value="PROTEIN YCIF"/>
    <property type="match status" value="1"/>
</dbReference>
<dbReference type="EMBL" id="FORQ01000003">
    <property type="protein sequence ID" value="SFJ04211.1"/>
    <property type="molecule type" value="Genomic_DNA"/>
</dbReference>
<protein>
    <submittedName>
        <fullName evidence="1">Ferritin-like metal-binding protein YciE</fullName>
    </submittedName>
</protein>
<proteinExistence type="predicted"/>
<dbReference type="SUPFAM" id="SSF47240">
    <property type="entry name" value="Ferritin-like"/>
    <property type="match status" value="1"/>
</dbReference>
<dbReference type="Pfam" id="PF05974">
    <property type="entry name" value="DUF892"/>
    <property type="match status" value="1"/>
</dbReference>
<organism evidence="1 2">
    <name type="scientific">Kaistella treverensis</name>
    <dbReference type="NCBI Taxonomy" id="631455"/>
    <lineage>
        <taxon>Bacteria</taxon>
        <taxon>Pseudomonadati</taxon>
        <taxon>Bacteroidota</taxon>
        <taxon>Flavobacteriia</taxon>
        <taxon>Flavobacteriales</taxon>
        <taxon>Weeksellaceae</taxon>
        <taxon>Chryseobacterium group</taxon>
        <taxon>Kaistella</taxon>
    </lineage>
</organism>
<dbReference type="AlphaFoldDB" id="A0A1I3N4Q7"/>
<dbReference type="InterPro" id="IPR012347">
    <property type="entry name" value="Ferritin-like"/>
</dbReference>
<evidence type="ECO:0000313" key="1">
    <source>
        <dbReference type="EMBL" id="SFJ04211.1"/>
    </source>
</evidence>
<dbReference type="PANTHER" id="PTHR30565">
    <property type="entry name" value="PROTEIN YCIF"/>
    <property type="match status" value="1"/>
</dbReference>